<feature type="domain" description="AprE-like beta-barrel" evidence="5">
    <location>
        <begin position="28"/>
        <end position="67"/>
    </location>
</feature>
<dbReference type="RefSeq" id="WP_154571426.1">
    <property type="nucleotide sequence ID" value="NZ_VWSJ01000058.1"/>
</dbReference>
<dbReference type="GO" id="GO:0016020">
    <property type="term" value="C:membrane"/>
    <property type="evidence" value="ECO:0007669"/>
    <property type="project" value="UniProtKB-SubCell"/>
</dbReference>
<keyword evidence="2" id="KW-0812">Transmembrane</keyword>
<reference evidence="6 7" key="2">
    <citation type="submission" date="2020-03" db="EMBL/GenBank/DDBJ databases">
        <title>Campylobacter portucalensis sp. nov., a new species of Campylobacter isolated from the reproductive tract of bulls.</title>
        <authorList>
            <person name="Silva M.F."/>
            <person name="Pereira G."/>
            <person name="Carneiro C."/>
            <person name="Hemphill A."/>
            <person name="Mateus L."/>
            <person name="Lopes-Da-Costa L."/>
            <person name="Silva E."/>
        </authorList>
    </citation>
    <scope>NUCLEOTIDE SEQUENCE [LARGE SCALE GENOMIC DNA]</scope>
    <source>
        <strain evidence="6 7">FMV-PI01</strain>
    </source>
</reference>
<evidence type="ECO:0000313" key="6">
    <source>
        <dbReference type="EMBL" id="MSN97182.1"/>
    </source>
</evidence>
<evidence type="ECO:0000256" key="1">
    <source>
        <dbReference type="ARBA" id="ARBA00004167"/>
    </source>
</evidence>
<dbReference type="Proteomes" id="UP000476338">
    <property type="component" value="Unassembled WGS sequence"/>
</dbReference>
<dbReference type="PRINTS" id="PR01490">
    <property type="entry name" value="RTXTOXIND"/>
</dbReference>
<dbReference type="Pfam" id="PF26002">
    <property type="entry name" value="Beta-barrel_AprE"/>
    <property type="match status" value="1"/>
</dbReference>
<keyword evidence="4" id="KW-0472">Membrane</keyword>
<name>A0A6L5WLC6_9BACT</name>
<sequence>GKLLVNTESGVVNSGEALITIIPANEPLIIKATTLNKDIGFLKEGQKVAIKIDTFNFQKYGKLDGELI</sequence>
<dbReference type="PANTHER" id="PTHR30386">
    <property type="entry name" value="MEMBRANE FUSION SUBUNIT OF EMRAB-TOLC MULTIDRUG EFFLUX PUMP"/>
    <property type="match status" value="1"/>
</dbReference>
<reference evidence="6 7" key="1">
    <citation type="submission" date="2019-09" db="EMBL/GenBank/DDBJ databases">
        <authorList>
            <person name="Silva M."/>
            <person name="Pereira G."/>
            <person name="Lopes-Da-Costa L."/>
            <person name="Silva E."/>
        </authorList>
    </citation>
    <scope>NUCLEOTIDE SEQUENCE [LARGE SCALE GENOMIC DNA]</scope>
    <source>
        <strain evidence="6 7">FMV-PI01</strain>
    </source>
</reference>
<keyword evidence="7" id="KW-1185">Reference proteome</keyword>
<dbReference type="InterPro" id="IPR058982">
    <property type="entry name" value="Beta-barrel_AprE"/>
</dbReference>
<proteinExistence type="predicted"/>
<dbReference type="AlphaFoldDB" id="A0A6L5WLC6"/>
<gene>
    <name evidence="6" type="ORF">F1B92_08430</name>
</gene>
<evidence type="ECO:0000259" key="5">
    <source>
        <dbReference type="Pfam" id="PF26002"/>
    </source>
</evidence>
<dbReference type="PANTHER" id="PTHR30386:SF26">
    <property type="entry name" value="TRANSPORT PROTEIN COMB"/>
    <property type="match status" value="1"/>
</dbReference>
<accession>A0A6L5WLC6</accession>
<feature type="non-terminal residue" evidence="6">
    <location>
        <position position="1"/>
    </location>
</feature>
<evidence type="ECO:0000256" key="3">
    <source>
        <dbReference type="ARBA" id="ARBA00022989"/>
    </source>
</evidence>
<evidence type="ECO:0000256" key="4">
    <source>
        <dbReference type="ARBA" id="ARBA00023136"/>
    </source>
</evidence>
<evidence type="ECO:0000256" key="2">
    <source>
        <dbReference type="ARBA" id="ARBA00022692"/>
    </source>
</evidence>
<keyword evidence="3" id="KW-1133">Transmembrane helix</keyword>
<comment type="caution">
    <text evidence="6">The sequence shown here is derived from an EMBL/GenBank/DDBJ whole genome shotgun (WGS) entry which is preliminary data.</text>
</comment>
<organism evidence="6 7">
    <name type="scientific">Campylobacter portucalensis</name>
    <dbReference type="NCBI Taxonomy" id="2608384"/>
    <lineage>
        <taxon>Bacteria</taxon>
        <taxon>Pseudomonadati</taxon>
        <taxon>Campylobacterota</taxon>
        <taxon>Epsilonproteobacteria</taxon>
        <taxon>Campylobacterales</taxon>
        <taxon>Campylobacteraceae</taxon>
        <taxon>Campylobacter</taxon>
    </lineage>
</organism>
<protein>
    <submittedName>
        <fullName evidence="6">HlyD family efflux transporter periplasmic adaptor subunit</fullName>
    </submittedName>
</protein>
<comment type="subcellular location">
    <subcellularLocation>
        <location evidence="1">Membrane</location>
        <topology evidence="1">Single-pass membrane protein</topology>
    </subcellularLocation>
</comment>
<dbReference type="EMBL" id="VWSJ01000058">
    <property type="protein sequence ID" value="MSN97182.1"/>
    <property type="molecule type" value="Genomic_DNA"/>
</dbReference>
<evidence type="ECO:0000313" key="7">
    <source>
        <dbReference type="Proteomes" id="UP000476338"/>
    </source>
</evidence>
<feature type="non-terminal residue" evidence="6">
    <location>
        <position position="68"/>
    </location>
</feature>
<dbReference type="InterPro" id="IPR050739">
    <property type="entry name" value="MFP"/>
</dbReference>